<protein>
    <submittedName>
        <fullName evidence="1">Uncharacterized protein</fullName>
    </submittedName>
</protein>
<dbReference type="AlphaFoldDB" id="A0A1W6N2X2"/>
<gene>
    <name evidence="1" type="ORF">GQ61_01220</name>
</gene>
<keyword evidence="2" id="KW-1185">Reference proteome</keyword>
<evidence type="ECO:0000313" key="1">
    <source>
        <dbReference type="EMBL" id="ARN84185.1"/>
    </source>
</evidence>
<evidence type="ECO:0000313" key="2">
    <source>
        <dbReference type="Proteomes" id="UP000237351"/>
    </source>
</evidence>
<accession>A0A1W6N2X2</accession>
<dbReference type="EMBL" id="CP008743">
    <property type="protein sequence ID" value="ARN84185.1"/>
    <property type="molecule type" value="Genomic_DNA"/>
</dbReference>
<dbReference type="Proteomes" id="UP000237351">
    <property type="component" value="Chromosome"/>
</dbReference>
<name>A0A1W6N2X2_9PROT</name>
<dbReference type="KEGG" id="naf:GQ61_01220"/>
<dbReference type="RefSeq" id="WP_085783550.1">
    <property type="nucleotide sequence ID" value="NZ_CP008743.1"/>
</dbReference>
<sequence>MIYNLKYERALIDPAKVFGTPEAVVKDTELDYEQKLAILRLWANDAKLMEIAEEENMGGGPQDILERILLCIQQIKFLQAFDK</sequence>
<reference evidence="1 2" key="1">
    <citation type="submission" date="2014-06" db="EMBL/GenBank/DDBJ databases">
        <title>The genome of the endonuclear symbiont Nucleicultrix amoebiphila.</title>
        <authorList>
            <person name="Schulz F."/>
            <person name="Horn M."/>
        </authorList>
    </citation>
    <scope>NUCLEOTIDE SEQUENCE [LARGE SCALE GENOMIC DNA]</scope>
    <source>
        <strain evidence="1 2">FS5</strain>
    </source>
</reference>
<proteinExistence type="predicted"/>
<dbReference type="STRING" id="1414854.GQ61_01220"/>
<organism evidence="1 2">
    <name type="scientific">Candidatus Nucleicultrix amoebiphila FS5</name>
    <dbReference type="NCBI Taxonomy" id="1414854"/>
    <lineage>
        <taxon>Bacteria</taxon>
        <taxon>Pseudomonadati</taxon>
        <taxon>Pseudomonadota</taxon>
        <taxon>Alphaproteobacteria</taxon>
        <taxon>Holosporales</taxon>
        <taxon>Candidatus Nucleicultricaceae</taxon>
        <taxon>Candidatus Nucleicultrix</taxon>
    </lineage>
</organism>
<dbReference type="OrthoDB" id="9802114at2"/>